<evidence type="ECO:0000313" key="1">
    <source>
        <dbReference type="EMBL" id="MCP9276948.1"/>
    </source>
</evidence>
<dbReference type="RefSeq" id="WP_255065244.1">
    <property type="nucleotide sequence ID" value="NZ_JANDBD010000023.1"/>
</dbReference>
<proteinExistence type="predicted"/>
<evidence type="ECO:0000313" key="2">
    <source>
        <dbReference type="Proteomes" id="UP001651690"/>
    </source>
</evidence>
<dbReference type="EMBL" id="JANDBD010000023">
    <property type="protein sequence ID" value="MCP9276948.1"/>
    <property type="molecule type" value="Genomic_DNA"/>
</dbReference>
<organism evidence="1 2">
    <name type="scientific">Mycolicibacterium arenosum</name>
    <dbReference type="NCBI Taxonomy" id="2952157"/>
    <lineage>
        <taxon>Bacteria</taxon>
        <taxon>Bacillati</taxon>
        <taxon>Actinomycetota</taxon>
        <taxon>Actinomycetes</taxon>
        <taxon>Mycobacteriales</taxon>
        <taxon>Mycobacteriaceae</taxon>
        <taxon>Mycolicibacterium</taxon>
    </lineage>
</organism>
<keyword evidence="2" id="KW-1185">Reference proteome</keyword>
<sequence>MTIVAEPGCPATVVAIITCSAFGELQFSAAMPVTEATVSLAGATSLWRDVAYELDRLGDP</sequence>
<accession>A0ABT1MCQ5</accession>
<protein>
    <submittedName>
        <fullName evidence="1">Uncharacterized protein</fullName>
    </submittedName>
</protein>
<comment type="caution">
    <text evidence="1">The sequence shown here is derived from an EMBL/GenBank/DDBJ whole genome shotgun (WGS) entry which is preliminary data.</text>
</comment>
<gene>
    <name evidence="1" type="ORF">NM203_32695</name>
</gene>
<name>A0ABT1MCQ5_9MYCO</name>
<reference evidence="1 2" key="1">
    <citation type="submission" date="2022-06" db="EMBL/GenBank/DDBJ databases">
        <title>Mycolicibacterium sp. CAU 1645 isolated from seawater.</title>
        <authorList>
            <person name="Kim W."/>
        </authorList>
    </citation>
    <scope>NUCLEOTIDE SEQUENCE [LARGE SCALE GENOMIC DNA]</scope>
    <source>
        <strain evidence="1 2">CAU 1645</strain>
    </source>
</reference>
<dbReference type="Proteomes" id="UP001651690">
    <property type="component" value="Unassembled WGS sequence"/>
</dbReference>